<dbReference type="InterPro" id="IPR036396">
    <property type="entry name" value="Cyt_P450_sf"/>
</dbReference>
<feature type="compositionally biased region" description="Polar residues" evidence="6">
    <location>
        <begin position="849"/>
        <end position="859"/>
    </location>
</feature>
<evidence type="ECO:0000313" key="9">
    <source>
        <dbReference type="Proteomes" id="UP000265515"/>
    </source>
</evidence>
<sequence>MAAENVWMRMMAQSTWLSVDDPEAHLPLFLLGSLIGTVLVCLFTARTLSWLGARRWSRFGKPKEEEEAKAGRKRKLRLPPGPAPWPIMGNLFQLQRHPHRGLAKMAEKYGGVMTVQLGSVRTLVVSSPAAVKEILVDQGATFASRPLTATIDALTCGGRDLIFAPYGALWRKQRKMASVQMFSPKRMAQVDGIQRKFFACLEEELLRKGGGSGGADKQGGGDMGGKEEGNDSPGRTEERTNTSSSSSFSFSFSNHASEAKVGGGRDKMEAITDGRRGTDGIGSCQPDDGNVRDRSAGTTTVEGLEPVDLREKMFCFILDTLTYVIFGSPVTPGMRRRVARSQLAVDCGSKTTTMTTGSQQDGDGDGVQDATRKMSRASLQTTKAGHASLDNADGDDKQMAKGLHDVILAAMEAMSLVQIPDFVPSLSVFYKGYLRYVRGVSLRFRTLILELVEKRLESRQKFIVGDSAVLDRGQPTALTAVGLNFENPDAMVDVVFDNLLSDETTAAAGAAATATAVAAKNLAASRSFKDGQEVAYGETEACLLLMSLLSAGTDTTTSVTVFLLMELLRHPKMMAKLKAEVDEAVEVAGDSQKFLSENDLENLPYLNAVLYETLRLHTPGPLFTHQAVEDAVVFGYDVPAGTQVLVNAWAIMHDPEVWPEPWEFRPERFIRDGRLADDLHPDGKNFAFIPFGSGRRVCPGMRFALNSVRFVVSRLAQRFDFTLPRGVQPEDLDFTERDGIVIFPENPVPIVFRPRSIGVAVHREALFCCRVGVTEYLRSLGAEAGQHKQRTDDDNDADNKSLASLESPQNGNRDDDDDDDENGDNGDNDDMNRWNLKIGNGDSDDDNESLASLGSPQNSECDDDDDDDDDYEDEDEDGENGDMNRWNQKTGDKERENHNADLGGRVEWDKKRSEDRGGGFNDSGYMSLKGSEQEGEDNSVEKARTRQGRRWDSRIPWC</sequence>
<dbReference type="InterPro" id="IPR017972">
    <property type="entry name" value="Cyt_P450_CS"/>
</dbReference>
<keyword evidence="7" id="KW-1133">Transmembrane helix</keyword>
<evidence type="ECO:0000256" key="1">
    <source>
        <dbReference type="ARBA" id="ARBA00010617"/>
    </source>
</evidence>
<dbReference type="GO" id="GO:0005506">
    <property type="term" value="F:iron ion binding"/>
    <property type="evidence" value="ECO:0007669"/>
    <property type="project" value="InterPro"/>
</dbReference>
<dbReference type="Gene3D" id="1.10.630.10">
    <property type="entry name" value="Cytochrome P450"/>
    <property type="match status" value="2"/>
</dbReference>
<feature type="compositionally biased region" description="Low complexity" evidence="6">
    <location>
        <begin position="243"/>
        <end position="253"/>
    </location>
</feature>
<dbReference type="Gramene" id="GBG68399">
    <property type="protein sequence ID" value="GBG68399"/>
    <property type="gene ID" value="CBR_g2943"/>
</dbReference>
<evidence type="ECO:0008006" key="10">
    <source>
        <dbReference type="Google" id="ProtNLM"/>
    </source>
</evidence>
<feature type="region of interest" description="Disordered" evidence="6">
    <location>
        <begin position="209"/>
        <end position="299"/>
    </location>
</feature>
<dbReference type="STRING" id="69332.A0A388KEC2"/>
<dbReference type="GO" id="GO:0004497">
    <property type="term" value="F:monooxygenase activity"/>
    <property type="evidence" value="ECO:0007669"/>
    <property type="project" value="InterPro"/>
</dbReference>
<feature type="region of interest" description="Disordered" evidence="6">
    <location>
        <begin position="349"/>
        <end position="395"/>
    </location>
</feature>
<dbReference type="GO" id="GO:0044550">
    <property type="term" value="P:secondary metabolite biosynthetic process"/>
    <property type="evidence" value="ECO:0007669"/>
    <property type="project" value="UniProtKB-ARBA"/>
</dbReference>
<comment type="cofactor">
    <cofactor evidence="5">
        <name>heme</name>
        <dbReference type="ChEBI" id="CHEBI:30413"/>
    </cofactor>
</comment>
<evidence type="ECO:0000313" key="8">
    <source>
        <dbReference type="EMBL" id="GBG68399.1"/>
    </source>
</evidence>
<dbReference type="PRINTS" id="PR00463">
    <property type="entry name" value="EP450I"/>
</dbReference>
<feature type="compositionally biased region" description="Basic and acidic residues" evidence="6">
    <location>
        <begin position="224"/>
        <end position="240"/>
    </location>
</feature>
<keyword evidence="5" id="KW-0349">Heme</keyword>
<feature type="compositionally biased region" description="Low complexity" evidence="6">
    <location>
        <begin position="349"/>
        <end position="361"/>
    </location>
</feature>
<dbReference type="Pfam" id="PF00067">
    <property type="entry name" value="p450"/>
    <property type="match status" value="2"/>
</dbReference>
<dbReference type="SUPFAM" id="SSF48264">
    <property type="entry name" value="Cytochrome P450"/>
    <property type="match status" value="2"/>
</dbReference>
<proteinExistence type="inferred from homology"/>
<dbReference type="InterPro" id="IPR002401">
    <property type="entry name" value="Cyt_P450_E_grp-I"/>
</dbReference>
<keyword evidence="9" id="KW-1185">Reference proteome</keyword>
<protein>
    <recommendedName>
        <fullName evidence="10">Cytochrome P450</fullName>
    </recommendedName>
</protein>
<dbReference type="EMBL" id="BFEA01000100">
    <property type="protein sequence ID" value="GBG68399.1"/>
    <property type="molecule type" value="Genomic_DNA"/>
</dbReference>
<feature type="compositionally biased region" description="Basic and acidic residues" evidence="6">
    <location>
        <begin position="939"/>
        <end position="958"/>
    </location>
</feature>
<keyword evidence="4 5" id="KW-0408">Iron</keyword>
<keyword evidence="3" id="KW-0560">Oxidoreductase</keyword>
<evidence type="ECO:0000256" key="3">
    <source>
        <dbReference type="ARBA" id="ARBA00023002"/>
    </source>
</evidence>
<dbReference type="InterPro" id="IPR001128">
    <property type="entry name" value="Cyt_P450"/>
</dbReference>
<dbReference type="PANTHER" id="PTHR47944">
    <property type="entry name" value="CYTOCHROME P450 98A9"/>
    <property type="match status" value="1"/>
</dbReference>
<gene>
    <name evidence="8" type="ORF">CBR_g2943</name>
</gene>
<feature type="compositionally biased region" description="Basic and acidic residues" evidence="6">
    <location>
        <begin position="263"/>
        <end position="278"/>
    </location>
</feature>
<comment type="caution">
    <text evidence="8">The sequence shown here is derived from an EMBL/GenBank/DDBJ whole genome shotgun (WGS) entry which is preliminary data.</text>
</comment>
<keyword evidence="2 5" id="KW-0479">Metal-binding</keyword>
<evidence type="ECO:0000256" key="6">
    <source>
        <dbReference type="SAM" id="MobiDB-lite"/>
    </source>
</evidence>
<keyword evidence="7" id="KW-0472">Membrane</keyword>
<dbReference type="GO" id="GO:0016705">
    <property type="term" value="F:oxidoreductase activity, acting on paired donors, with incorporation or reduction of molecular oxygen"/>
    <property type="evidence" value="ECO:0007669"/>
    <property type="project" value="InterPro"/>
</dbReference>
<feature type="compositionally biased region" description="Acidic residues" evidence="6">
    <location>
        <begin position="860"/>
        <end position="880"/>
    </location>
</feature>
<dbReference type="AlphaFoldDB" id="A0A388KEC2"/>
<reference evidence="8 9" key="1">
    <citation type="journal article" date="2018" name="Cell">
        <title>The Chara Genome: Secondary Complexity and Implications for Plant Terrestrialization.</title>
        <authorList>
            <person name="Nishiyama T."/>
            <person name="Sakayama H."/>
            <person name="Vries J.D."/>
            <person name="Buschmann H."/>
            <person name="Saint-Marcoux D."/>
            <person name="Ullrich K.K."/>
            <person name="Haas F.B."/>
            <person name="Vanderstraeten L."/>
            <person name="Becker D."/>
            <person name="Lang D."/>
            <person name="Vosolsobe S."/>
            <person name="Rombauts S."/>
            <person name="Wilhelmsson P.K.I."/>
            <person name="Janitza P."/>
            <person name="Kern R."/>
            <person name="Heyl A."/>
            <person name="Rumpler F."/>
            <person name="Villalobos L.I.A.C."/>
            <person name="Clay J.M."/>
            <person name="Skokan R."/>
            <person name="Toyoda A."/>
            <person name="Suzuki Y."/>
            <person name="Kagoshima H."/>
            <person name="Schijlen E."/>
            <person name="Tajeshwar N."/>
            <person name="Catarino B."/>
            <person name="Hetherington A.J."/>
            <person name="Saltykova A."/>
            <person name="Bonnot C."/>
            <person name="Breuninger H."/>
            <person name="Symeonidi A."/>
            <person name="Radhakrishnan G.V."/>
            <person name="Van Nieuwerburgh F."/>
            <person name="Deforce D."/>
            <person name="Chang C."/>
            <person name="Karol K.G."/>
            <person name="Hedrich R."/>
            <person name="Ulvskov P."/>
            <person name="Glockner G."/>
            <person name="Delwiche C.F."/>
            <person name="Petrasek J."/>
            <person name="Van de Peer Y."/>
            <person name="Friml J."/>
            <person name="Beilby M."/>
            <person name="Dolan L."/>
            <person name="Kohara Y."/>
            <person name="Sugano S."/>
            <person name="Fujiyama A."/>
            <person name="Delaux P.-M."/>
            <person name="Quint M."/>
            <person name="TheiBen G."/>
            <person name="Hagemann M."/>
            <person name="Harholt J."/>
            <person name="Dunand C."/>
            <person name="Zachgo S."/>
            <person name="Langdale J."/>
            <person name="Maumus F."/>
            <person name="Straeten D.V.D."/>
            <person name="Gould S.B."/>
            <person name="Rensing S.A."/>
        </authorList>
    </citation>
    <scope>NUCLEOTIDE SEQUENCE [LARGE SCALE GENOMIC DNA]</scope>
    <source>
        <strain evidence="8 9">S276</strain>
    </source>
</reference>
<accession>A0A388KEC2</accession>
<evidence type="ECO:0000256" key="4">
    <source>
        <dbReference type="ARBA" id="ARBA00023004"/>
    </source>
</evidence>
<organism evidence="8 9">
    <name type="scientific">Chara braunii</name>
    <name type="common">Braun's stonewort</name>
    <dbReference type="NCBI Taxonomy" id="69332"/>
    <lineage>
        <taxon>Eukaryota</taxon>
        <taxon>Viridiplantae</taxon>
        <taxon>Streptophyta</taxon>
        <taxon>Charophyceae</taxon>
        <taxon>Charales</taxon>
        <taxon>Characeae</taxon>
        <taxon>Chara</taxon>
    </lineage>
</organism>
<dbReference type="PROSITE" id="PS00086">
    <property type="entry name" value="CYTOCHROME_P450"/>
    <property type="match status" value="1"/>
</dbReference>
<evidence type="ECO:0000256" key="7">
    <source>
        <dbReference type="SAM" id="Phobius"/>
    </source>
</evidence>
<comment type="similarity">
    <text evidence="1">Belongs to the cytochrome P450 family.</text>
</comment>
<evidence type="ECO:0000256" key="2">
    <source>
        <dbReference type="ARBA" id="ARBA00022723"/>
    </source>
</evidence>
<feature type="compositionally biased region" description="Basic and acidic residues" evidence="6">
    <location>
        <begin position="890"/>
        <end position="917"/>
    </location>
</feature>
<feature type="region of interest" description="Disordered" evidence="6">
    <location>
        <begin position="783"/>
        <end position="958"/>
    </location>
</feature>
<feature type="binding site" description="axial binding residue" evidence="5">
    <location>
        <position position="698"/>
    </location>
    <ligand>
        <name>heme</name>
        <dbReference type="ChEBI" id="CHEBI:30413"/>
    </ligand>
    <ligandPart>
        <name>Fe</name>
        <dbReference type="ChEBI" id="CHEBI:18248"/>
    </ligandPart>
</feature>
<dbReference type="PANTHER" id="PTHR47944:SF4">
    <property type="entry name" value="OS09G0441700 PROTEIN"/>
    <property type="match status" value="1"/>
</dbReference>
<feature type="compositionally biased region" description="Acidic residues" evidence="6">
    <location>
        <begin position="814"/>
        <end position="829"/>
    </location>
</feature>
<name>A0A388KEC2_CHABU</name>
<dbReference type="GO" id="GO:0020037">
    <property type="term" value="F:heme binding"/>
    <property type="evidence" value="ECO:0007669"/>
    <property type="project" value="InterPro"/>
</dbReference>
<dbReference type="PRINTS" id="PR00385">
    <property type="entry name" value="P450"/>
</dbReference>
<evidence type="ECO:0000256" key="5">
    <source>
        <dbReference type="PIRSR" id="PIRSR602401-1"/>
    </source>
</evidence>
<dbReference type="Proteomes" id="UP000265515">
    <property type="component" value="Unassembled WGS sequence"/>
</dbReference>
<feature type="compositionally biased region" description="Gly residues" evidence="6">
    <location>
        <begin position="209"/>
        <end position="223"/>
    </location>
</feature>
<keyword evidence="7" id="KW-0812">Transmembrane</keyword>
<dbReference type="OrthoDB" id="2789670at2759"/>
<feature type="transmembrane region" description="Helical" evidence="7">
    <location>
        <begin position="24"/>
        <end position="45"/>
    </location>
</feature>